<evidence type="ECO:0000313" key="3">
    <source>
        <dbReference type="Proteomes" id="UP001166286"/>
    </source>
</evidence>
<protein>
    <submittedName>
        <fullName evidence="2">Uncharacterized protein</fullName>
    </submittedName>
</protein>
<keyword evidence="1" id="KW-0812">Transmembrane</keyword>
<keyword evidence="3" id="KW-1185">Reference proteome</keyword>
<name>A0AA39U6X8_9LECA</name>
<comment type="caution">
    <text evidence="2">The sequence shown here is derived from an EMBL/GenBank/DDBJ whole genome shotgun (WGS) entry which is preliminary data.</text>
</comment>
<evidence type="ECO:0000256" key="1">
    <source>
        <dbReference type="SAM" id="Phobius"/>
    </source>
</evidence>
<keyword evidence="1" id="KW-0472">Membrane</keyword>
<proteinExistence type="predicted"/>
<keyword evidence="1" id="KW-1133">Transmembrane helix</keyword>
<dbReference type="Proteomes" id="UP001166286">
    <property type="component" value="Unassembled WGS sequence"/>
</dbReference>
<accession>A0AA39U6X8</accession>
<gene>
    <name evidence="2" type="ORF">JMJ35_008497</name>
</gene>
<reference evidence="2" key="1">
    <citation type="submission" date="2023-03" db="EMBL/GenBank/DDBJ databases">
        <title>Complete genome of Cladonia borealis.</title>
        <authorList>
            <person name="Park H."/>
        </authorList>
    </citation>
    <scope>NUCLEOTIDE SEQUENCE</scope>
    <source>
        <strain evidence="2">ANT050790</strain>
    </source>
</reference>
<organism evidence="2 3">
    <name type="scientific">Cladonia borealis</name>
    <dbReference type="NCBI Taxonomy" id="184061"/>
    <lineage>
        <taxon>Eukaryota</taxon>
        <taxon>Fungi</taxon>
        <taxon>Dikarya</taxon>
        <taxon>Ascomycota</taxon>
        <taxon>Pezizomycotina</taxon>
        <taxon>Lecanoromycetes</taxon>
        <taxon>OSLEUM clade</taxon>
        <taxon>Lecanoromycetidae</taxon>
        <taxon>Lecanorales</taxon>
        <taxon>Lecanorineae</taxon>
        <taxon>Cladoniaceae</taxon>
        <taxon>Cladonia</taxon>
    </lineage>
</organism>
<evidence type="ECO:0000313" key="2">
    <source>
        <dbReference type="EMBL" id="KAK0509126.1"/>
    </source>
</evidence>
<dbReference type="AlphaFoldDB" id="A0AA39U6X8"/>
<dbReference type="EMBL" id="JAFEKC020000019">
    <property type="protein sequence ID" value="KAK0509126.1"/>
    <property type="molecule type" value="Genomic_DNA"/>
</dbReference>
<sequence>MGICNGEIKGDPDIAGTGVVAAIFINAIVAIILSIILRRDAAIPHLHRSRVSRRMPDRPLSKYHLDSSNRA</sequence>
<feature type="transmembrane region" description="Helical" evidence="1">
    <location>
        <begin position="14"/>
        <end position="37"/>
    </location>
</feature>